<dbReference type="OrthoDB" id="9809277at2"/>
<dbReference type="STRING" id="56779.SAMN05421834_11737"/>
<dbReference type="PANTHER" id="PTHR31490">
    <property type="entry name" value="GLYCOSYL HYDROLASE"/>
    <property type="match status" value="1"/>
</dbReference>
<dbReference type="GO" id="GO:0031176">
    <property type="term" value="F:endo-1,4-beta-xylanase activity"/>
    <property type="evidence" value="ECO:0007669"/>
    <property type="project" value="UniProtKB-EC"/>
</dbReference>
<sequence length="336" mass="38498">MQKIEADIPSLKAVYADHFKIGAAVEPNQLEGKHAQILKKHFNSLTAENVMKPETIQPEEGEFNFNGGDKIRDFTKENEMIMRGHTLVWHSQVPDWFFEDEKGNLVSKKVLLERMRNHIEKTMKHYKGDIDSWDVVNEVIKPSSDETNGLRNSSWYQIAGIDYIKEAFIHANKIDPGANLYINDYSLLSDPAKRDIMYNLVKELLTEGIPIDGIGMQGHINIKSPSISTMEKTLEKFSSLGVDLQITELDLSVYKNNNQSYDSFSEELAVEQGHRYSKIFKLFKQYSDSITNVTLWGIADDHSWLTGFPVVRNNWPLLFDQSLKAKPAFWRVVVPS</sequence>
<dbReference type="Pfam" id="PF00331">
    <property type="entry name" value="Glyco_hydro_10"/>
    <property type="match status" value="1"/>
</dbReference>
<evidence type="ECO:0000256" key="2">
    <source>
        <dbReference type="ARBA" id="ARBA00022801"/>
    </source>
</evidence>
<dbReference type="PROSITE" id="PS51760">
    <property type="entry name" value="GH10_2"/>
    <property type="match status" value="1"/>
</dbReference>
<keyword evidence="4 7" id="KW-0326">Glycosidase</keyword>
<dbReference type="PANTHER" id="PTHR31490:SF90">
    <property type="entry name" value="ENDO-1,4-BETA-XYLANASE A"/>
    <property type="match status" value="1"/>
</dbReference>
<dbReference type="GO" id="GO:0045493">
    <property type="term" value="P:xylan catabolic process"/>
    <property type="evidence" value="ECO:0007669"/>
    <property type="project" value="UniProtKB-KW"/>
</dbReference>
<dbReference type="Proteomes" id="UP000185669">
    <property type="component" value="Unassembled WGS sequence"/>
</dbReference>
<dbReference type="EMBL" id="FTNC01000017">
    <property type="protein sequence ID" value="SIR24421.1"/>
    <property type="molecule type" value="Genomic_DNA"/>
</dbReference>
<accession>A0A1N6ZCD2</accession>
<keyword evidence="9" id="KW-0858">Xylan degradation</keyword>
<dbReference type="InterPro" id="IPR031158">
    <property type="entry name" value="GH10_AS"/>
</dbReference>
<evidence type="ECO:0000256" key="4">
    <source>
        <dbReference type="ARBA" id="ARBA00023295"/>
    </source>
</evidence>
<dbReference type="PRINTS" id="PR00134">
    <property type="entry name" value="GLHYDRLASE10"/>
</dbReference>
<keyword evidence="5 7" id="KW-0624">Polysaccharide degradation</keyword>
<dbReference type="InterPro" id="IPR017853">
    <property type="entry name" value="GH"/>
</dbReference>
<feature type="domain" description="GH10" evidence="8">
    <location>
        <begin position="5"/>
        <end position="335"/>
    </location>
</feature>
<dbReference type="Gene3D" id="3.20.20.80">
    <property type="entry name" value="Glycosidases"/>
    <property type="match status" value="1"/>
</dbReference>
<dbReference type="SUPFAM" id="SSF51445">
    <property type="entry name" value="(Trans)glycosidases"/>
    <property type="match status" value="1"/>
</dbReference>
<evidence type="ECO:0000313" key="9">
    <source>
        <dbReference type="EMBL" id="SIR24421.1"/>
    </source>
</evidence>
<keyword evidence="10" id="KW-1185">Reference proteome</keyword>
<evidence type="ECO:0000256" key="7">
    <source>
        <dbReference type="RuleBase" id="RU361174"/>
    </source>
</evidence>
<dbReference type="PROSITE" id="PS00591">
    <property type="entry name" value="GH10_1"/>
    <property type="match status" value="1"/>
</dbReference>
<feature type="active site" description="Nucleophile" evidence="6">
    <location>
        <position position="248"/>
    </location>
</feature>
<gene>
    <name evidence="9" type="ORF">SAMN05421834_11737</name>
</gene>
<evidence type="ECO:0000256" key="3">
    <source>
        <dbReference type="ARBA" id="ARBA00023277"/>
    </source>
</evidence>
<evidence type="ECO:0000313" key="10">
    <source>
        <dbReference type="Proteomes" id="UP000185669"/>
    </source>
</evidence>
<name>A0A1N6ZCD2_9FIRM</name>
<comment type="catalytic activity">
    <reaction evidence="7">
        <text>Endohydrolysis of (1-&gt;4)-beta-D-xylosidic linkages in xylans.</text>
        <dbReference type="EC" id="3.2.1.8"/>
    </reaction>
</comment>
<evidence type="ECO:0000259" key="8">
    <source>
        <dbReference type="PROSITE" id="PS51760"/>
    </source>
</evidence>
<dbReference type="InterPro" id="IPR001000">
    <property type="entry name" value="GH10_dom"/>
</dbReference>
<reference evidence="10" key="1">
    <citation type="submission" date="2017-01" db="EMBL/GenBank/DDBJ databases">
        <authorList>
            <person name="Varghese N."/>
            <person name="Submissions S."/>
        </authorList>
    </citation>
    <scope>NUCLEOTIDE SEQUENCE [LARGE SCALE GENOMIC DNA]</scope>
    <source>
        <strain evidence="10">ATCC 700103</strain>
    </source>
</reference>
<keyword evidence="2 7" id="KW-0378">Hydrolase</keyword>
<evidence type="ECO:0000256" key="1">
    <source>
        <dbReference type="ARBA" id="ARBA00007495"/>
    </source>
</evidence>
<keyword evidence="3 7" id="KW-0119">Carbohydrate metabolism</keyword>
<evidence type="ECO:0000256" key="5">
    <source>
        <dbReference type="ARBA" id="ARBA00023326"/>
    </source>
</evidence>
<evidence type="ECO:0000256" key="6">
    <source>
        <dbReference type="PROSITE-ProRule" id="PRU10061"/>
    </source>
</evidence>
<dbReference type="RefSeq" id="WP_076545545.1">
    <property type="nucleotide sequence ID" value="NZ_FTNC01000017.1"/>
</dbReference>
<organism evidence="9 10">
    <name type="scientific">Halanaerobium kushneri</name>
    <dbReference type="NCBI Taxonomy" id="56779"/>
    <lineage>
        <taxon>Bacteria</taxon>
        <taxon>Bacillati</taxon>
        <taxon>Bacillota</taxon>
        <taxon>Clostridia</taxon>
        <taxon>Halanaerobiales</taxon>
        <taxon>Halanaerobiaceae</taxon>
        <taxon>Halanaerobium</taxon>
    </lineage>
</organism>
<dbReference type="AlphaFoldDB" id="A0A1N6ZCD2"/>
<dbReference type="SMART" id="SM00633">
    <property type="entry name" value="Glyco_10"/>
    <property type="match status" value="1"/>
</dbReference>
<proteinExistence type="inferred from homology"/>
<dbReference type="InterPro" id="IPR044846">
    <property type="entry name" value="GH10"/>
</dbReference>
<protein>
    <recommendedName>
        <fullName evidence="7">Beta-xylanase</fullName>
        <ecNumber evidence="7">3.2.1.8</ecNumber>
    </recommendedName>
</protein>
<dbReference type="EC" id="3.2.1.8" evidence="7"/>
<comment type="similarity">
    <text evidence="1 7">Belongs to the glycosyl hydrolase 10 (cellulase F) family.</text>
</comment>